<dbReference type="GO" id="GO:0010507">
    <property type="term" value="P:negative regulation of autophagy"/>
    <property type="evidence" value="ECO:0007669"/>
    <property type="project" value="TreeGrafter"/>
</dbReference>
<comment type="caution">
    <text evidence="3">The sequence shown here is derived from an EMBL/GenBank/DDBJ whole genome shotgun (WGS) entry which is preliminary data.</text>
</comment>
<organism evidence="3 4">
    <name type="scientific">Oedothorax gibbosus</name>
    <dbReference type="NCBI Taxonomy" id="931172"/>
    <lineage>
        <taxon>Eukaryota</taxon>
        <taxon>Metazoa</taxon>
        <taxon>Ecdysozoa</taxon>
        <taxon>Arthropoda</taxon>
        <taxon>Chelicerata</taxon>
        <taxon>Arachnida</taxon>
        <taxon>Araneae</taxon>
        <taxon>Araneomorphae</taxon>
        <taxon>Entelegynae</taxon>
        <taxon>Araneoidea</taxon>
        <taxon>Linyphiidae</taxon>
        <taxon>Erigoninae</taxon>
        <taxon>Oedothorax</taxon>
    </lineage>
</organism>
<dbReference type="SUPFAM" id="SSF50729">
    <property type="entry name" value="PH domain-like"/>
    <property type="match status" value="1"/>
</dbReference>
<feature type="domain" description="Myotubularin phosphatase" evidence="2">
    <location>
        <begin position="152"/>
        <end position="529"/>
    </location>
</feature>
<dbReference type="GO" id="GO:0046856">
    <property type="term" value="P:phosphatidylinositol dephosphorylation"/>
    <property type="evidence" value="ECO:0007669"/>
    <property type="project" value="TreeGrafter"/>
</dbReference>
<dbReference type="InterPro" id="IPR011993">
    <property type="entry name" value="PH-like_dom_sf"/>
</dbReference>
<proteinExistence type="inferred from homology"/>
<sequence length="593" mass="68093">MTRSQINKYGFWLKQINCNCYCLGLKVLLEMEFADYIKAPNTDGVTLHRPFHPPLEGTLCITGHHFILSSRSKNEELWMLHRMVDSLEKKLSFCTGTIILKCKDFRILQLDVQGIEECNNVASSIEFLMSLENPSSFYPFFHRAMFDLLEDGWTSFLPETEYGKILQNKDEWRISHVNKDYLVCPTYPQLVMVPKSIDDETLKCVAGFRQFGRFPVLSYYHKENKASLLRSSQPMVGANNRRCKEDERLLNVVLGSGKKGYIIDTRSQNIALLARTKGGGFEPDVHYPMWKRMHKPIDRYFNLIDFLNKLIEACNDSNCTVDKWLSRLENSGWLTNVKDVLTCACLVAQCLHLDGSSVLVHGAEGTDGTLTVCALAQIILNPDCRTVHGFEALIEREFIQAGHPFLTRCQNGAYGAPNARTKDQSPTFLMFLDCVYQIHQQFPCSFEFNEQFLVTLFEHSYASQFGTFLGNCDKERHEMKLAKKTVSLWSLLNRTDELLKYLNPMYEPNMNVIWPTVAPQSVVLWSGLYLRWVVDQSPHAEAWKTIGEIRNKEKELLSKTSKLRRILMDLEREVAERAVISPTNVDLLPLDSC</sequence>
<dbReference type="PANTHER" id="PTHR10807">
    <property type="entry name" value="MYOTUBULARIN-RELATED"/>
    <property type="match status" value="1"/>
</dbReference>
<dbReference type="GO" id="GO:0005737">
    <property type="term" value="C:cytoplasm"/>
    <property type="evidence" value="ECO:0007669"/>
    <property type="project" value="TreeGrafter"/>
</dbReference>
<dbReference type="InterPro" id="IPR010569">
    <property type="entry name" value="Myotubularin-like_Pase_dom"/>
</dbReference>
<accession>A0AAV6U1R3</accession>
<dbReference type="InterPro" id="IPR029021">
    <property type="entry name" value="Prot-tyrosine_phosphatase-like"/>
</dbReference>
<dbReference type="CDD" id="cd13211">
    <property type="entry name" value="PH-GRAM_MTMR9"/>
    <property type="match status" value="1"/>
</dbReference>
<dbReference type="CDD" id="cd14536">
    <property type="entry name" value="PTP-MTMR9"/>
    <property type="match status" value="1"/>
</dbReference>
<evidence type="ECO:0000256" key="1">
    <source>
        <dbReference type="ARBA" id="ARBA00007471"/>
    </source>
</evidence>
<name>A0AAV6U1R3_9ARAC</name>
<protein>
    <recommendedName>
        <fullName evidence="2">Myotubularin phosphatase domain-containing protein</fullName>
    </recommendedName>
</protein>
<dbReference type="InterPro" id="IPR030564">
    <property type="entry name" value="Myotubularin"/>
</dbReference>
<dbReference type="Pfam" id="PF21098">
    <property type="entry name" value="PH-GRAM_MTMR6-like"/>
    <property type="match status" value="1"/>
</dbReference>
<dbReference type="PANTHER" id="PTHR10807:SF73">
    <property type="entry name" value="LD06050P"/>
    <property type="match status" value="1"/>
</dbReference>
<dbReference type="GO" id="GO:0019903">
    <property type="term" value="F:protein phosphatase binding"/>
    <property type="evidence" value="ECO:0007669"/>
    <property type="project" value="TreeGrafter"/>
</dbReference>
<comment type="similarity">
    <text evidence="1">Belongs to the protein-tyrosine phosphatase family. Non-receptor class myotubularin subfamily.</text>
</comment>
<evidence type="ECO:0000313" key="3">
    <source>
        <dbReference type="EMBL" id="KAG8178110.1"/>
    </source>
</evidence>
<reference evidence="3 4" key="1">
    <citation type="journal article" date="2022" name="Nat. Ecol. Evol.">
        <title>A masculinizing supergene underlies an exaggerated male reproductive morph in a spider.</title>
        <authorList>
            <person name="Hendrickx F."/>
            <person name="De Corte Z."/>
            <person name="Sonet G."/>
            <person name="Van Belleghem S.M."/>
            <person name="Kostlbacher S."/>
            <person name="Vangestel C."/>
        </authorList>
    </citation>
    <scope>NUCLEOTIDE SEQUENCE [LARGE SCALE GENOMIC DNA]</scope>
    <source>
        <strain evidence="3">W744_W776</strain>
    </source>
</reference>
<dbReference type="EMBL" id="JAFNEN010000717">
    <property type="protein sequence ID" value="KAG8178110.1"/>
    <property type="molecule type" value="Genomic_DNA"/>
</dbReference>
<gene>
    <name evidence="3" type="ORF">JTE90_017457</name>
</gene>
<dbReference type="PROSITE" id="PS51339">
    <property type="entry name" value="PPASE_MYOTUBULARIN"/>
    <property type="match status" value="1"/>
</dbReference>
<dbReference type="Gene3D" id="2.30.29.30">
    <property type="entry name" value="Pleckstrin-homology domain (PH domain)/Phosphotyrosine-binding domain (PTB)"/>
    <property type="match status" value="1"/>
</dbReference>
<evidence type="ECO:0000259" key="2">
    <source>
        <dbReference type="PROSITE" id="PS51339"/>
    </source>
</evidence>
<dbReference type="AlphaFoldDB" id="A0AAV6U1R3"/>
<keyword evidence="4" id="KW-1185">Reference proteome</keyword>
<dbReference type="Pfam" id="PF06602">
    <property type="entry name" value="Myotub-related"/>
    <property type="match status" value="1"/>
</dbReference>
<dbReference type="SUPFAM" id="SSF52799">
    <property type="entry name" value="(Phosphotyrosine protein) phosphatases II"/>
    <property type="match status" value="1"/>
</dbReference>
<dbReference type="Proteomes" id="UP000827092">
    <property type="component" value="Unassembled WGS sequence"/>
</dbReference>
<dbReference type="InterPro" id="IPR048994">
    <property type="entry name" value="PH-GRAM_MTMR6-9"/>
</dbReference>
<evidence type="ECO:0000313" key="4">
    <source>
        <dbReference type="Proteomes" id="UP000827092"/>
    </source>
</evidence>